<protein>
    <submittedName>
        <fullName evidence="2">Uncharacterized protein</fullName>
    </submittedName>
</protein>
<comment type="caution">
    <text evidence="2">The sequence shown here is derived from an EMBL/GenBank/DDBJ whole genome shotgun (WGS) entry which is preliminary data.</text>
</comment>
<evidence type="ECO:0000313" key="3">
    <source>
        <dbReference type="Proteomes" id="UP001465976"/>
    </source>
</evidence>
<feature type="region of interest" description="Disordered" evidence="1">
    <location>
        <begin position="419"/>
        <end position="468"/>
    </location>
</feature>
<accession>A0ABR3EQ98</accession>
<dbReference type="EMBL" id="JBAHYK010002436">
    <property type="protein sequence ID" value="KAL0565066.1"/>
    <property type="molecule type" value="Genomic_DNA"/>
</dbReference>
<evidence type="ECO:0000256" key="1">
    <source>
        <dbReference type="SAM" id="MobiDB-lite"/>
    </source>
</evidence>
<evidence type="ECO:0000313" key="2">
    <source>
        <dbReference type="EMBL" id="KAL0565066.1"/>
    </source>
</evidence>
<gene>
    <name evidence="2" type="ORF">V5O48_016967</name>
</gene>
<proteinExistence type="predicted"/>
<reference evidence="2 3" key="1">
    <citation type="submission" date="2024-02" db="EMBL/GenBank/DDBJ databases">
        <title>A draft genome for the cacao thread blight pathogen Marasmius crinis-equi.</title>
        <authorList>
            <person name="Cohen S.P."/>
            <person name="Baruah I.K."/>
            <person name="Amoako-Attah I."/>
            <person name="Bukari Y."/>
            <person name="Meinhardt L.W."/>
            <person name="Bailey B.A."/>
        </authorList>
    </citation>
    <scope>NUCLEOTIDE SEQUENCE [LARGE SCALE GENOMIC DNA]</scope>
    <source>
        <strain evidence="2 3">GH-76</strain>
    </source>
</reference>
<feature type="compositionally biased region" description="Low complexity" evidence="1">
    <location>
        <begin position="419"/>
        <end position="438"/>
    </location>
</feature>
<feature type="region of interest" description="Disordered" evidence="1">
    <location>
        <begin position="28"/>
        <end position="63"/>
    </location>
</feature>
<dbReference type="Proteomes" id="UP001465976">
    <property type="component" value="Unassembled WGS sequence"/>
</dbReference>
<feature type="non-terminal residue" evidence="2">
    <location>
        <position position="646"/>
    </location>
</feature>
<name>A0ABR3EQ98_9AGAR</name>
<keyword evidence="3" id="KW-1185">Reference proteome</keyword>
<organism evidence="2 3">
    <name type="scientific">Marasmius crinis-equi</name>
    <dbReference type="NCBI Taxonomy" id="585013"/>
    <lineage>
        <taxon>Eukaryota</taxon>
        <taxon>Fungi</taxon>
        <taxon>Dikarya</taxon>
        <taxon>Basidiomycota</taxon>
        <taxon>Agaricomycotina</taxon>
        <taxon>Agaricomycetes</taxon>
        <taxon>Agaricomycetidae</taxon>
        <taxon>Agaricales</taxon>
        <taxon>Marasmiineae</taxon>
        <taxon>Marasmiaceae</taxon>
        <taxon>Marasmius</taxon>
    </lineage>
</organism>
<sequence length="646" mass="73649">MYNTLSRSHNFPLSVSFPTAHAYTLSPNSPYRPATIPPKTRQSIWHPKIKKKQKEARTGNKVDFKSPQGLAKCRLPELTTSLSSPVRTPSLSLWILVTISHFLQIDLLDWDHIPYTALDGQAAAYVEDGEYLVTSPNSHIIYKPFFGSRTISLRKDYRFGPDDPLLYPQPFISLRCDWAAIPRRPRDKSDRLSKWWDEPPEYAFVEEGNSAIQGMGQWFSSYVEDFAKDCYAVHERVALYLAPLKHRGMEGNAVVLALDRQLLQTLGHIMKISLPHHVARQLWSSFQRWYLELVGALDWVEVYKPIMDGQKTASESVSRKAAAAMGAFTYSVADCEFLFRANLPFWYVRSSKHQLTKRLDSMVDPVTPESSRLCMEDLTSPARHVIYEGPGSDVRKAASIEKFGSAILDIGGNPFAVPESSIVTSTSPSTSQPLSSSTGRARNKKKRSSRDPYPKSNPKPSAKPHVERDKFSEIRGPFSPDIPDSWVEALKNIDKSRRPKKSDIANGGYCFPDPGMILFAPPEKRDRLLRRWLQYRSILIFRNSMPESSRAACAWSPRQWQLLLSMTDDHPSKEGSHVASERASVQELLGMCMKHYGLTHIEADPSNFTWRNQSRPIAQLSDPRQMKEIIWELYELNFRFEFFAME</sequence>